<accession>A0A918W1Y4</accession>
<evidence type="ECO:0008006" key="3">
    <source>
        <dbReference type="Google" id="ProtNLM"/>
    </source>
</evidence>
<dbReference type="AlphaFoldDB" id="A0A918W1Y4"/>
<evidence type="ECO:0000313" key="2">
    <source>
        <dbReference type="Proteomes" id="UP000610456"/>
    </source>
</evidence>
<dbReference type="RefSeq" id="WP_189606383.1">
    <property type="nucleotide sequence ID" value="NZ_BMXB01000029.1"/>
</dbReference>
<evidence type="ECO:0000313" key="1">
    <source>
        <dbReference type="EMBL" id="GHA51658.1"/>
    </source>
</evidence>
<keyword evidence="2" id="KW-1185">Reference proteome</keyword>
<comment type="caution">
    <text evidence="1">The sequence shown here is derived from an EMBL/GenBank/DDBJ whole genome shotgun (WGS) entry which is preliminary data.</text>
</comment>
<sequence length="203" mass="23139">MKKITFIIIFILISFTEGKSQNLELGFGIGTGTAYIIENSDSGINIDYSTPFSSYVDLKYSKSENYFGAKVRFQYLNSGIKGTNWKNNSFEIDGEVTSLTTFILLEHLESENWNFGYNFGFGYSNQILRPDSINSSNEIVSNYMSFHLGGILNKRINENFSFKVEPSVLWTDPVNSFRNSDKWQIAGEDISLLLQFGVIYRIN</sequence>
<gene>
    <name evidence="1" type="ORF">GCM10007103_35160</name>
</gene>
<name>A0A918W1Y4_9FLAO</name>
<proteinExistence type="predicted"/>
<dbReference type="Proteomes" id="UP000610456">
    <property type="component" value="Unassembled WGS sequence"/>
</dbReference>
<dbReference type="EMBL" id="BMXB01000029">
    <property type="protein sequence ID" value="GHA51658.1"/>
    <property type="molecule type" value="Genomic_DNA"/>
</dbReference>
<reference evidence="1" key="1">
    <citation type="journal article" date="2014" name="Int. J. Syst. Evol. Microbiol.">
        <title>Complete genome sequence of Corynebacterium casei LMG S-19264T (=DSM 44701T), isolated from a smear-ripened cheese.</title>
        <authorList>
            <consortium name="US DOE Joint Genome Institute (JGI-PGF)"/>
            <person name="Walter F."/>
            <person name="Albersmeier A."/>
            <person name="Kalinowski J."/>
            <person name="Ruckert C."/>
        </authorList>
    </citation>
    <scope>NUCLEOTIDE SEQUENCE</scope>
    <source>
        <strain evidence="1">KCTC 12719</strain>
    </source>
</reference>
<protein>
    <recommendedName>
        <fullName evidence="3">Outer membrane protein beta-barrel domain-containing protein</fullName>
    </recommendedName>
</protein>
<reference evidence="1" key="2">
    <citation type="submission" date="2020-09" db="EMBL/GenBank/DDBJ databases">
        <authorList>
            <person name="Sun Q."/>
            <person name="Kim S."/>
        </authorList>
    </citation>
    <scope>NUCLEOTIDE SEQUENCE</scope>
    <source>
        <strain evidence="1">KCTC 12719</strain>
    </source>
</reference>
<organism evidence="1 2">
    <name type="scientific">Salinimicrobium marinum</name>
    <dbReference type="NCBI Taxonomy" id="680283"/>
    <lineage>
        <taxon>Bacteria</taxon>
        <taxon>Pseudomonadati</taxon>
        <taxon>Bacteroidota</taxon>
        <taxon>Flavobacteriia</taxon>
        <taxon>Flavobacteriales</taxon>
        <taxon>Flavobacteriaceae</taxon>
        <taxon>Salinimicrobium</taxon>
    </lineage>
</organism>